<feature type="domain" description="Isopenicillin N synthase-like Fe(2+) 2OG dioxygenase" evidence="3">
    <location>
        <begin position="206"/>
        <end position="295"/>
    </location>
</feature>
<keyword evidence="6" id="KW-1185">Reference proteome</keyword>
<dbReference type="InterPro" id="IPR027443">
    <property type="entry name" value="IPNS-like_sf"/>
</dbReference>
<dbReference type="GO" id="GO:0051213">
    <property type="term" value="F:dioxygenase activity"/>
    <property type="evidence" value="ECO:0007669"/>
    <property type="project" value="UniProtKB-KW"/>
</dbReference>
<dbReference type="PANTHER" id="PTHR47990">
    <property type="entry name" value="2-OXOGLUTARATE (2OG) AND FE(II)-DEPENDENT OXYGENASE SUPERFAMILY PROTEIN-RELATED"/>
    <property type="match status" value="1"/>
</dbReference>
<organism evidence="5 6">
    <name type="scientific">Metarhizium anisopliae (strain ARSEF 549)</name>
    <dbReference type="NCBI Taxonomy" id="3151832"/>
    <lineage>
        <taxon>Eukaryota</taxon>
        <taxon>Fungi</taxon>
        <taxon>Dikarya</taxon>
        <taxon>Ascomycota</taxon>
        <taxon>Pezizomycotina</taxon>
        <taxon>Sordariomycetes</taxon>
        <taxon>Hypocreomycetidae</taxon>
        <taxon>Hypocreales</taxon>
        <taxon>Clavicipitaceae</taxon>
        <taxon>Metarhizium</taxon>
    </lineage>
</organism>
<dbReference type="HOGENOM" id="CLU_010119_10_0_1"/>
<name>A0A0B4FKJ7_METAF</name>
<dbReference type="InterPro" id="IPR050231">
    <property type="entry name" value="Iron_ascorbate_oxido_reductase"/>
</dbReference>
<keyword evidence="2" id="KW-0223">Dioxygenase</keyword>
<sequence>MPHQISNTPLAKYTHPPETKESLSYADLVTLDLSEYDKPGGMERLADQLKQAAHTIGFFYITNIGLTQSQIDQQFAIAKAFFALTPSEKLQFRAPLEDVNYNGYRPLGSVEILPGLDDNLEFYNVFKFLPQTQRPQPQIISQYASQIEHFQRHMHENVIRKILRLVAHILELPEDVLVNGHRYEANCDSSLRYMMYRARSEAENEKYRGLYLRGHSDNGTLTYVFQQPVAALQVRRGPDSGWEYIRIPEGKVAVNIADILEFLSNGYIRSGIHRVVAPPGDQACMDRLGLLYFVRPSDDLPLKTLDSPFLRSVGCGKDGKRHDLDISATEWVRARVRKNWKGSVREGDDTGEGFLAKVFYD</sequence>
<gene>
    <name evidence="5" type="ORF">MAN_04637</name>
</gene>
<keyword evidence="2" id="KW-0560">Oxidoreductase</keyword>
<dbReference type="AlphaFoldDB" id="A0A0B4FKJ7"/>
<evidence type="ECO:0000259" key="3">
    <source>
        <dbReference type="Pfam" id="PF03171"/>
    </source>
</evidence>
<dbReference type="Proteomes" id="UP000031186">
    <property type="component" value="Unassembled WGS sequence"/>
</dbReference>
<dbReference type="InterPro" id="IPR026992">
    <property type="entry name" value="DIOX_N"/>
</dbReference>
<evidence type="ECO:0000313" key="6">
    <source>
        <dbReference type="Proteomes" id="UP000031186"/>
    </source>
</evidence>
<evidence type="ECO:0000259" key="4">
    <source>
        <dbReference type="Pfam" id="PF14226"/>
    </source>
</evidence>
<dbReference type="EMBL" id="AZNF01000005">
    <property type="protein sequence ID" value="KID66356.1"/>
    <property type="molecule type" value="Genomic_DNA"/>
</dbReference>
<proteinExistence type="inferred from homology"/>
<reference evidence="5 6" key="1">
    <citation type="journal article" date="2014" name="Proc. Natl. Acad. Sci. U.S.A.">
        <title>Trajectory and genomic determinants of fungal-pathogen speciation and host adaptation.</title>
        <authorList>
            <person name="Hu X."/>
            <person name="Xiao G."/>
            <person name="Zheng P."/>
            <person name="Shang Y."/>
            <person name="Su Y."/>
            <person name="Zhang X."/>
            <person name="Liu X."/>
            <person name="Zhan S."/>
            <person name="St Leger R.J."/>
            <person name="Wang C."/>
        </authorList>
    </citation>
    <scope>NUCLEOTIDE SEQUENCE [LARGE SCALE GENOMIC DNA]</scope>
    <source>
        <strain evidence="5 6">ARSEF 549</strain>
    </source>
</reference>
<protein>
    <submittedName>
        <fullName evidence="5">2OG-Fe(II) oxygenase family oxidoreductase</fullName>
    </submittedName>
</protein>
<dbReference type="Gene3D" id="2.60.120.330">
    <property type="entry name" value="B-lactam Antibiotic, Isopenicillin N Synthase, Chain"/>
    <property type="match status" value="1"/>
</dbReference>
<dbReference type="InterPro" id="IPR044861">
    <property type="entry name" value="IPNS-like_FE2OG_OXY"/>
</dbReference>
<accession>A0A0B4FKJ7</accession>
<feature type="domain" description="Non-haem dioxygenase N-terminal" evidence="4">
    <location>
        <begin position="31"/>
        <end position="134"/>
    </location>
</feature>
<dbReference type="OrthoDB" id="406156at2759"/>
<dbReference type="Pfam" id="PF14226">
    <property type="entry name" value="DIOX_N"/>
    <property type="match status" value="1"/>
</dbReference>
<evidence type="ECO:0000313" key="5">
    <source>
        <dbReference type="EMBL" id="KID66356.1"/>
    </source>
</evidence>
<evidence type="ECO:0000256" key="1">
    <source>
        <dbReference type="ARBA" id="ARBA00008056"/>
    </source>
</evidence>
<comment type="caution">
    <text evidence="5">The sequence shown here is derived from an EMBL/GenBank/DDBJ whole genome shotgun (WGS) entry which is preliminary data.</text>
</comment>
<dbReference type="SUPFAM" id="SSF51197">
    <property type="entry name" value="Clavaminate synthase-like"/>
    <property type="match status" value="1"/>
</dbReference>
<evidence type="ECO:0000256" key="2">
    <source>
        <dbReference type="ARBA" id="ARBA00022964"/>
    </source>
</evidence>
<dbReference type="Pfam" id="PF03171">
    <property type="entry name" value="2OG-FeII_Oxy"/>
    <property type="match status" value="1"/>
</dbReference>
<feature type="non-terminal residue" evidence="5">
    <location>
        <position position="1"/>
    </location>
</feature>
<dbReference type="VEuPathDB" id="FungiDB:MAN_04637"/>
<comment type="similarity">
    <text evidence="1">Belongs to the iron/ascorbate-dependent oxidoreductase family.</text>
</comment>